<dbReference type="AlphaFoldDB" id="A0A3R9LY05"/>
<organism evidence="2 3">
    <name type="scientific">Streptococcus cristatus</name>
    <dbReference type="NCBI Taxonomy" id="45634"/>
    <lineage>
        <taxon>Bacteria</taxon>
        <taxon>Bacillati</taxon>
        <taxon>Bacillota</taxon>
        <taxon>Bacilli</taxon>
        <taxon>Lactobacillales</taxon>
        <taxon>Streptococcaceae</taxon>
        <taxon>Streptococcus</taxon>
    </lineage>
</organism>
<evidence type="ECO:0000256" key="1">
    <source>
        <dbReference type="SAM" id="MobiDB-lite"/>
    </source>
</evidence>
<dbReference type="RefSeq" id="WP_125371328.1">
    <property type="nucleotide sequence ID" value="NZ_RJPO01000005.1"/>
</dbReference>
<sequence>MVKRKRNKRNHGAQGKTFKGKTSTGFAFEITQERLDNYELLEAVAEVDKNPAVLPTVINLMLGDKAQDLKDHVRTEAGMVPTGKLMQEVEEIFKSRTHLKK</sequence>
<gene>
    <name evidence="2" type="ORF">D8794_05140</name>
</gene>
<name>A0A3R9LY05_STRCR</name>
<feature type="region of interest" description="Disordered" evidence="1">
    <location>
        <begin position="1"/>
        <end position="20"/>
    </location>
</feature>
<protein>
    <recommendedName>
        <fullName evidence="4">Phage protein</fullName>
    </recommendedName>
</protein>
<reference evidence="2 3" key="1">
    <citation type="submission" date="2018-11" db="EMBL/GenBank/DDBJ databases">
        <title>Species Designations Belie Phenotypic and Genotypic Heterogeneity in Oral Streptococci.</title>
        <authorList>
            <person name="Velsko I."/>
        </authorList>
    </citation>
    <scope>NUCLEOTIDE SEQUENCE [LARGE SCALE GENOMIC DNA]</scope>
    <source>
        <strain evidence="2 3">A54</strain>
    </source>
</reference>
<proteinExistence type="predicted"/>
<feature type="compositionally biased region" description="Basic residues" evidence="1">
    <location>
        <begin position="1"/>
        <end position="11"/>
    </location>
</feature>
<evidence type="ECO:0000313" key="2">
    <source>
        <dbReference type="EMBL" id="RSJ86100.1"/>
    </source>
</evidence>
<comment type="caution">
    <text evidence="2">The sequence shown here is derived from an EMBL/GenBank/DDBJ whole genome shotgun (WGS) entry which is preliminary data.</text>
</comment>
<dbReference type="Proteomes" id="UP000277890">
    <property type="component" value="Unassembled WGS sequence"/>
</dbReference>
<evidence type="ECO:0000313" key="3">
    <source>
        <dbReference type="Proteomes" id="UP000277890"/>
    </source>
</evidence>
<accession>A0A3R9LY05</accession>
<evidence type="ECO:0008006" key="4">
    <source>
        <dbReference type="Google" id="ProtNLM"/>
    </source>
</evidence>
<dbReference type="EMBL" id="RJPQ01000005">
    <property type="protein sequence ID" value="RSJ86100.1"/>
    <property type="molecule type" value="Genomic_DNA"/>
</dbReference>